<feature type="region of interest" description="Disordered" evidence="1">
    <location>
        <begin position="329"/>
        <end position="375"/>
    </location>
</feature>
<organism evidence="3 4">
    <name type="scientific">Salix brachista</name>
    <dbReference type="NCBI Taxonomy" id="2182728"/>
    <lineage>
        <taxon>Eukaryota</taxon>
        <taxon>Viridiplantae</taxon>
        <taxon>Streptophyta</taxon>
        <taxon>Embryophyta</taxon>
        <taxon>Tracheophyta</taxon>
        <taxon>Spermatophyta</taxon>
        <taxon>Magnoliopsida</taxon>
        <taxon>eudicotyledons</taxon>
        <taxon>Gunneridae</taxon>
        <taxon>Pentapetalae</taxon>
        <taxon>rosids</taxon>
        <taxon>fabids</taxon>
        <taxon>Malpighiales</taxon>
        <taxon>Salicaceae</taxon>
        <taxon>Saliceae</taxon>
        <taxon>Salix</taxon>
    </lineage>
</organism>
<dbReference type="PANTHER" id="PTHR31286">
    <property type="entry name" value="GLYCINE-RICH CELL WALL STRUCTURAL PROTEIN 1.8-LIKE"/>
    <property type="match status" value="1"/>
</dbReference>
<dbReference type="Pfam" id="PF13966">
    <property type="entry name" value="zf-RVT"/>
    <property type="match status" value="1"/>
</dbReference>
<feature type="compositionally biased region" description="Basic residues" evidence="1">
    <location>
        <begin position="357"/>
        <end position="368"/>
    </location>
</feature>
<feature type="compositionally biased region" description="Basic and acidic residues" evidence="1">
    <location>
        <begin position="210"/>
        <end position="221"/>
    </location>
</feature>
<dbReference type="Gene3D" id="3.60.10.10">
    <property type="entry name" value="Endonuclease/exonuclease/phosphatase"/>
    <property type="match status" value="1"/>
</dbReference>
<feature type="compositionally biased region" description="Basic and acidic residues" evidence="1">
    <location>
        <begin position="229"/>
        <end position="239"/>
    </location>
</feature>
<dbReference type="InterPro" id="IPR036691">
    <property type="entry name" value="Endo/exonu/phosph_ase_sf"/>
</dbReference>
<feature type="domain" description="Reverse transcriptase zinc-binding" evidence="2">
    <location>
        <begin position="758"/>
        <end position="840"/>
    </location>
</feature>
<feature type="compositionally biased region" description="Polar residues" evidence="1">
    <location>
        <begin position="288"/>
        <end position="297"/>
    </location>
</feature>
<feature type="compositionally biased region" description="Gly residues" evidence="1">
    <location>
        <begin position="339"/>
        <end position="349"/>
    </location>
</feature>
<dbReference type="InterPro" id="IPR026960">
    <property type="entry name" value="RVT-Znf"/>
</dbReference>
<dbReference type="EMBL" id="VDCV01000004">
    <property type="protein sequence ID" value="KAB5561274.1"/>
    <property type="molecule type" value="Genomic_DNA"/>
</dbReference>
<protein>
    <recommendedName>
        <fullName evidence="2">Reverse transcriptase zinc-binding domain-containing protein</fullName>
    </recommendedName>
</protein>
<evidence type="ECO:0000256" key="1">
    <source>
        <dbReference type="SAM" id="MobiDB-lite"/>
    </source>
</evidence>
<dbReference type="SUPFAM" id="SSF56219">
    <property type="entry name" value="DNase I-like"/>
    <property type="match status" value="1"/>
</dbReference>
<dbReference type="AlphaFoldDB" id="A0A5N5N1I2"/>
<dbReference type="InterPro" id="IPR040256">
    <property type="entry name" value="At4g02000-like"/>
</dbReference>
<evidence type="ECO:0000259" key="2">
    <source>
        <dbReference type="Pfam" id="PF13966"/>
    </source>
</evidence>
<accession>A0A5N5N1I2</accession>
<gene>
    <name evidence="3" type="ORF">DKX38_006231</name>
</gene>
<keyword evidence="4" id="KW-1185">Reference proteome</keyword>
<comment type="caution">
    <text evidence="3">The sequence shown here is derived from an EMBL/GenBank/DDBJ whole genome shotgun (WGS) entry which is preliminary data.</text>
</comment>
<reference evidence="4" key="1">
    <citation type="journal article" date="2019" name="Gigascience">
        <title>De novo genome assembly of the endangered Acer yangbiense, a plant species with extremely small populations endemic to Yunnan Province, China.</title>
        <authorList>
            <person name="Yang J."/>
            <person name="Wariss H.M."/>
            <person name="Tao L."/>
            <person name="Zhang R."/>
            <person name="Yun Q."/>
            <person name="Hollingsworth P."/>
            <person name="Dao Z."/>
            <person name="Luo G."/>
            <person name="Guo H."/>
            <person name="Ma Y."/>
            <person name="Sun W."/>
        </authorList>
    </citation>
    <scope>NUCLEOTIDE SEQUENCE [LARGE SCALE GENOMIC DNA]</scope>
    <source>
        <strain evidence="4">cv. br00</strain>
    </source>
</reference>
<evidence type="ECO:0000313" key="4">
    <source>
        <dbReference type="Proteomes" id="UP000326939"/>
    </source>
</evidence>
<dbReference type="PANTHER" id="PTHR31286:SF99">
    <property type="entry name" value="DUF4283 DOMAIN-CONTAINING PROTEIN"/>
    <property type="match status" value="1"/>
</dbReference>
<sequence>MDTVTDVVHEDSFKQIPRHLPSTRNTGSWAEKKKSMIGFFVSYRMPFHAVQTIANRGSLAVWWEIHSPPEMAAWFQFDKNKIRSLPVWARLQGLPFPLWNKQGLSLAASMVGKPIACDEATLKCSRMEYARVCIELDAAVPPVHQFKVASPLTEDPITVEEVYEWKPARCHSCRVFGHSCKGPGILEREKGKAKMQEMGGATQQVIVTKQDKEKGKEKEPGEGQLVDVGRGKGKEKMGDEVLIEAPRQQGTTERPKQLTVDKAGPSTMVDRGRGGPNGMEGTYRSKKMQQGQLSQGVQGPAHEVQKHTDDPPQCIESGMASISARVDSDDDGIEATGSSIGGGQMGGGKESNTPSPKMKKKKGKKKKGGQPPLGVLESRISATNMTATLSNFLPPNWEAIMNIQDHPNGRIIVGWNAKKFQLKCIASSAQWLTCEVQNHSSLTGTRLTFVYGLNTFGERTPLWRYIKEASEVNINNPWAILGDFNATLRPSDRSGGSNDWFHQHNDFPDCITRSSLYQVPYSGMHLSWHNGQASDHCAMVLRMEPARPRGKPVFKFLNQWTEHDDFQDIVLKVWQTHIVGNPMFQLTSKLSILKHHLRDKHKNCTSHISHKVFKAQKVWNEAQLHLDGDPQNAGFRDRERQTAKLYMQLCKEEEAFFKQCSRVQWLKLGDHNTKFFHRSLVHRNARGTISSLRDEEGRTHTDNQAMGDIAVGYFKNMLQMDHGPWEENVESVYRRSISPNDQQEDKLVWIHSASGVCSIKSVWELFRSVSPQRGGCKLIWHGWHIPRHSFVLWLASKGRLRTIDRFHNQILPLRPCMLCERQEETHDHLFFKCRFSAEVWKGISQRAQVLWPNSSWEQAWDWAVREFGNSKLPMHRTLGLVLAASVYHLWTERNHRLHDQHYSSVQQVEANVFHTVRERLANLGDREGLPETVRRQWEIH</sequence>
<proteinExistence type="predicted"/>
<feature type="region of interest" description="Disordered" evidence="1">
    <location>
        <begin position="210"/>
        <end position="316"/>
    </location>
</feature>
<evidence type="ECO:0000313" key="3">
    <source>
        <dbReference type="EMBL" id="KAB5561274.1"/>
    </source>
</evidence>
<name>A0A5N5N1I2_9ROSI</name>
<dbReference type="Proteomes" id="UP000326939">
    <property type="component" value="Chromosome 4"/>
</dbReference>